<keyword evidence="3" id="KW-0808">Transferase</keyword>
<dbReference type="InterPro" id="IPR002376">
    <property type="entry name" value="Formyl_transf_N"/>
</dbReference>
<dbReference type="PANTHER" id="PTHR11138">
    <property type="entry name" value="METHIONYL-TRNA FORMYLTRANSFERASE"/>
    <property type="match status" value="1"/>
</dbReference>
<dbReference type="AlphaFoldDB" id="A0A0W0YV41"/>
<proteinExistence type="predicted"/>
<dbReference type="STRING" id="1122169.Lsha_1444"/>
<sequence>MIKKALFIGSKQFGLDTLKLISELSPGLITRVITCDDSKDPRNRMDEFIAHAKKYDLDLFVSKSKSVTHEIVKDYQPDLCFVNGWYQLLLEETLVIPKFGVIGIHHSLLPKYRGGSPLVWQIINNEEELGTSIFYLDKGMDSGDIILQTSIRNKGLYIDEARQQLEKKVLNELRIIWPEIISDTHEKSHQCHENATYCAQLLEEDGEINWSDKPENILSGIRARSLPYPCAYFFYKEEKIRVTRAKPYDTIIYGLPGQLVAFEEHTGYPVISCGNGKAIVIEKILAQDNQLVAAQQVLSSTKIRLA</sequence>
<name>A0A0W0YV41_9GAMM</name>
<dbReference type="GO" id="GO:0004479">
    <property type="term" value="F:methionyl-tRNA formyltransferase activity"/>
    <property type="evidence" value="ECO:0007669"/>
    <property type="project" value="TreeGrafter"/>
</dbReference>
<dbReference type="EMBL" id="LNYW01000043">
    <property type="protein sequence ID" value="KTD60727.1"/>
    <property type="molecule type" value="Genomic_DNA"/>
</dbReference>
<dbReference type="InterPro" id="IPR005793">
    <property type="entry name" value="Formyl_trans_C"/>
</dbReference>
<evidence type="ECO:0000313" key="4">
    <source>
        <dbReference type="Proteomes" id="UP000054600"/>
    </source>
</evidence>
<feature type="domain" description="Formyl transferase N-terminal" evidence="1">
    <location>
        <begin position="63"/>
        <end position="171"/>
    </location>
</feature>
<dbReference type="InterPro" id="IPR011034">
    <property type="entry name" value="Formyl_transferase-like_C_sf"/>
</dbReference>
<dbReference type="eggNOG" id="COG0223">
    <property type="taxonomic scope" value="Bacteria"/>
</dbReference>
<evidence type="ECO:0000313" key="3">
    <source>
        <dbReference type="EMBL" id="KTD60727.1"/>
    </source>
</evidence>
<organism evidence="3 4">
    <name type="scientific">Legionella shakespearei DSM 23087</name>
    <dbReference type="NCBI Taxonomy" id="1122169"/>
    <lineage>
        <taxon>Bacteria</taxon>
        <taxon>Pseudomonadati</taxon>
        <taxon>Pseudomonadota</taxon>
        <taxon>Gammaproteobacteria</taxon>
        <taxon>Legionellales</taxon>
        <taxon>Legionellaceae</taxon>
        <taxon>Legionella</taxon>
    </lineage>
</organism>
<dbReference type="Pfam" id="PF02911">
    <property type="entry name" value="Formyl_trans_C"/>
    <property type="match status" value="1"/>
</dbReference>
<dbReference type="Proteomes" id="UP000054600">
    <property type="component" value="Unassembled WGS sequence"/>
</dbReference>
<keyword evidence="4" id="KW-1185">Reference proteome</keyword>
<gene>
    <name evidence="3" type="primary">fmt_3</name>
    <name evidence="3" type="ORF">Lsha_1444</name>
</gene>
<dbReference type="Pfam" id="PF00551">
    <property type="entry name" value="Formyl_trans_N"/>
    <property type="match status" value="1"/>
</dbReference>
<protein>
    <submittedName>
        <fullName evidence="3">Methionyl tRNA formyltransferase</fullName>
    </submittedName>
</protein>
<dbReference type="SUPFAM" id="SSF50486">
    <property type="entry name" value="FMT C-terminal domain-like"/>
    <property type="match status" value="1"/>
</dbReference>
<evidence type="ECO:0000259" key="1">
    <source>
        <dbReference type="Pfam" id="PF00551"/>
    </source>
</evidence>
<accession>A0A0W0YV41</accession>
<reference evidence="3 4" key="1">
    <citation type="submission" date="2015-11" db="EMBL/GenBank/DDBJ databases">
        <title>Genomic analysis of 38 Legionella species identifies large and diverse effector repertoires.</title>
        <authorList>
            <person name="Burstein D."/>
            <person name="Amaro F."/>
            <person name="Zusman T."/>
            <person name="Lifshitz Z."/>
            <person name="Cohen O."/>
            <person name="Gilbert J.A."/>
            <person name="Pupko T."/>
            <person name="Shuman H.A."/>
            <person name="Segal G."/>
        </authorList>
    </citation>
    <scope>NUCLEOTIDE SEQUENCE [LARGE SCALE GENOMIC DNA]</scope>
    <source>
        <strain evidence="3 4">ATCC 49655</strain>
    </source>
</reference>
<dbReference type="PANTHER" id="PTHR11138:SF5">
    <property type="entry name" value="METHIONYL-TRNA FORMYLTRANSFERASE, MITOCHONDRIAL"/>
    <property type="match status" value="1"/>
</dbReference>
<feature type="domain" description="Formyl transferase C-terminal" evidence="2">
    <location>
        <begin position="203"/>
        <end position="300"/>
    </location>
</feature>
<dbReference type="InterPro" id="IPR036477">
    <property type="entry name" value="Formyl_transf_N_sf"/>
</dbReference>
<dbReference type="OrthoDB" id="9802815at2"/>
<dbReference type="Gene3D" id="3.40.50.12230">
    <property type="match status" value="1"/>
</dbReference>
<dbReference type="GO" id="GO:0005829">
    <property type="term" value="C:cytosol"/>
    <property type="evidence" value="ECO:0007669"/>
    <property type="project" value="TreeGrafter"/>
</dbReference>
<dbReference type="RefSeq" id="WP_018577602.1">
    <property type="nucleotide sequence ID" value="NZ_KB892404.1"/>
</dbReference>
<evidence type="ECO:0000259" key="2">
    <source>
        <dbReference type="Pfam" id="PF02911"/>
    </source>
</evidence>
<dbReference type="CDD" id="cd08369">
    <property type="entry name" value="FMT_core"/>
    <property type="match status" value="1"/>
</dbReference>
<dbReference type="PATRIC" id="fig|1122169.6.peg.1665"/>
<comment type="caution">
    <text evidence="3">The sequence shown here is derived from an EMBL/GenBank/DDBJ whole genome shotgun (WGS) entry which is preliminary data.</text>
</comment>
<dbReference type="SUPFAM" id="SSF53328">
    <property type="entry name" value="Formyltransferase"/>
    <property type="match status" value="1"/>
</dbReference>